<proteinExistence type="predicted"/>
<feature type="region of interest" description="Disordered" evidence="1">
    <location>
        <begin position="262"/>
        <end position="382"/>
    </location>
</feature>
<accession>A0A699H4B3</accession>
<dbReference type="EMBL" id="BKCJ010101603">
    <property type="protein sequence ID" value="GEX32246.1"/>
    <property type="molecule type" value="Genomic_DNA"/>
</dbReference>
<organism evidence="2">
    <name type="scientific">Tanacetum cinerariifolium</name>
    <name type="common">Dalmatian daisy</name>
    <name type="synonym">Chrysanthemum cinerariifolium</name>
    <dbReference type="NCBI Taxonomy" id="118510"/>
    <lineage>
        <taxon>Eukaryota</taxon>
        <taxon>Viridiplantae</taxon>
        <taxon>Streptophyta</taxon>
        <taxon>Embryophyta</taxon>
        <taxon>Tracheophyta</taxon>
        <taxon>Spermatophyta</taxon>
        <taxon>Magnoliopsida</taxon>
        <taxon>eudicotyledons</taxon>
        <taxon>Gunneridae</taxon>
        <taxon>Pentapetalae</taxon>
        <taxon>asterids</taxon>
        <taxon>campanulids</taxon>
        <taxon>Asterales</taxon>
        <taxon>Asteraceae</taxon>
        <taxon>Asteroideae</taxon>
        <taxon>Anthemideae</taxon>
        <taxon>Anthemidinae</taxon>
        <taxon>Tanacetum</taxon>
    </lineage>
</organism>
<sequence>MAEQQTIKYASQWNNMAVDNVTFQTNNVVGNFNYPPNVPTYKPIMIFLNYPLKNDFTNCPSMVYQNFLWEFWSIVVAYDPFPSTDETEQSSLREFLIKFSVLNEQRHLTLDFKTFTSSTGLDYNNGKYAAHPTLEAVKKELGKIAINPSYLDKTSVLKNSFPQLLAYCLITRTEVDIGELIYSDHVTKLLNKSRLKYVSYSRFISCALQVSLGPDYTQDENFGFLHGILSHSNFTKDPSKVTDIELMTRMIIVNSQKDSVSPLPLVAKPKKGKSQNVTPTLPKSQGPEVPGTLSKKKKGLSTVPDPQDLERDIQLASTGLPFTRDEGTHKSQPLPEGKATHPKDLEGNIQTLDMDLTSMTSDEDTTKTTSRKTSSEVEPDTEPLQLQTFADIQAFLLFEDELDKESDEEEVFAAKEDMGEDPQTDKLVKASMSSLDKSSTTISDLYKGLDVITQLLKDINNAVKDDMPLTRKLMKPSSGSSSQTRRGVICLDKVLYHMAWNLGSRMTAVEISQTALKPPTTDKGKRIATESDEDPSKKLVPASTIICPDLDEEKVPYMINGKICYLTDREIQAYLDKDENIKKPDEEARLLSISKPEVIKVVQEEAKKLGINPREAISTKVGRKRKHMELEPKVKVPGLQCNRSLPKGIPFVNNMVIEEPEYGIFFTDVFGDQAFQRWNDIHKVGVDSLVSYLVLASMVKTKENARFSLKLRKLIANHPNQ</sequence>
<comment type="caution">
    <text evidence="2">The sequence shown here is derived from an EMBL/GenBank/DDBJ whole genome shotgun (WGS) entry which is preliminary data.</text>
</comment>
<gene>
    <name evidence="2" type="ORF">Tci_304221</name>
</gene>
<evidence type="ECO:0000256" key="1">
    <source>
        <dbReference type="SAM" id="MobiDB-lite"/>
    </source>
</evidence>
<protein>
    <recommendedName>
        <fullName evidence="3">Retrovirus-related Pol polyprotein from transposon TNT 1-94</fullName>
    </recommendedName>
</protein>
<dbReference type="AlphaFoldDB" id="A0A699H4B3"/>
<evidence type="ECO:0008006" key="3">
    <source>
        <dbReference type="Google" id="ProtNLM"/>
    </source>
</evidence>
<reference evidence="2" key="1">
    <citation type="journal article" date="2019" name="Sci. Rep.">
        <title>Draft genome of Tanacetum cinerariifolium, the natural source of mosquito coil.</title>
        <authorList>
            <person name="Yamashiro T."/>
            <person name="Shiraishi A."/>
            <person name="Satake H."/>
            <person name="Nakayama K."/>
        </authorList>
    </citation>
    <scope>NUCLEOTIDE SEQUENCE</scope>
</reference>
<feature type="compositionally biased region" description="Polar residues" evidence="1">
    <location>
        <begin position="274"/>
        <end position="283"/>
    </location>
</feature>
<evidence type="ECO:0000313" key="2">
    <source>
        <dbReference type="EMBL" id="GEX32246.1"/>
    </source>
</evidence>
<name>A0A699H4B3_TANCI</name>